<dbReference type="Proteomes" id="UP000505306">
    <property type="component" value="Chromosome"/>
</dbReference>
<dbReference type="EMBL" id="CP049057">
    <property type="protein sequence ID" value="QIE60601.1"/>
    <property type="molecule type" value="Genomic_DNA"/>
</dbReference>
<reference evidence="1 2" key="1">
    <citation type="submission" date="2020-02" db="EMBL/GenBank/DDBJ databases">
        <title>Complete genome sequence of Flavobacteriaceae bacterium.</title>
        <authorList>
            <person name="Kim S.-J."/>
            <person name="Kim Y.-S."/>
            <person name="Kim K.-H."/>
        </authorList>
    </citation>
    <scope>NUCLEOTIDE SEQUENCE [LARGE SCALE GENOMIC DNA]</scope>
    <source>
        <strain evidence="1 2">RR4-40</strain>
    </source>
</reference>
<accession>A0A6G6GSB4</accession>
<evidence type="ECO:0000313" key="1">
    <source>
        <dbReference type="EMBL" id="QIE60601.1"/>
    </source>
</evidence>
<gene>
    <name evidence="1" type="ORF">G5B37_13815</name>
</gene>
<dbReference type="RefSeq" id="WP_164680612.1">
    <property type="nucleotide sequence ID" value="NZ_CP049057.1"/>
</dbReference>
<sequence length="103" mass="11673">MKNLNSRGRRFRIFFLIFCALFVNINSILSQDFYDTCATEDGNNQDLSSFYSHSTAPIDFAVDEPVVLNVYYWQIKAPDGSFGGATFTEDTVFGKCSLLKFDV</sequence>
<dbReference type="AlphaFoldDB" id="A0A6G6GSB4"/>
<protein>
    <submittedName>
        <fullName evidence="1">Uncharacterized protein</fullName>
    </submittedName>
</protein>
<organism evidence="1 2">
    <name type="scientific">Rasiella rasia</name>
    <dbReference type="NCBI Taxonomy" id="2744027"/>
    <lineage>
        <taxon>Bacteria</taxon>
        <taxon>Pseudomonadati</taxon>
        <taxon>Bacteroidota</taxon>
        <taxon>Flavobacteriia</taxon>
        <taxon>Flavobacteriales</taxon>
        <taxon>Flavobacteriaceae</taxon>
        <taxon>Rasiella</taxon>
    </lineage>
</organism>
<proteinExistence type="predicted"/>
<keyword evidence="2" id="KW-1185">Reference proteome</keyword>
<dbReference type="KEGG" id="mgel:G5B37_13815"/>
<evidence type="ECO:0000313" key="2">
    <source>
        <dbReference type="Proteomes" id="UP000505306"/>
    </source>
</evidence>
<name>A0A6G6GSB4_9FLAO</name>